<dbReference type="InterPro" id="IPR038136">
    <property type="entry name" value="CofD-like_dom_sf"/>
</dbReference>
<dbReference type="AlphaFoldDB" id="A0A382MYN5"/>
<dbReference type="InterPro" id="IPR002882">
    <property type="entry name" value="CofD"/>
</dbReference>
<dbReference type="NCBIfam" id="TIGR01826">
    <property type="entry name" value="CofD_related"/>
    <property type="match status" value="1"/>
</dbReference>
<dbReference type="Gene3D" id="3.40.50.10680">
    <property type="entry name" value="CofD-like domains"/>
    <property type="match status" value="1"/>
</dbReference>
<organism evidence="2">
    <name type="scientific">marine metagenome</name>
    <dbReference type="NCBI Taxonomy" id="408172"/>
    <lineage>
        <taxon>unclassified sequences</taxon>
        <taxon>metagenomes</taxon>
        <taxon>ecological metagenomes</taxon>
    </lineage>
</organism>
<evidence type="ECO:0000313" key="2">
    <source>
        <dbReference type="EMBL" id="SVC53886.1"/>
    </source>
</evidence>
<name>A0A382MYN5_9ZZZZ</name>
<dbReference type="Pfam" id="PF01933">
    <property type="entry name" value="CofD"/>
    <property type="match status" value="1"/>
</dbReference>
<dbReference type="PANTHER" id="PTHR30135:SF3">
    <property type="entry name" value="GLUCONEOGENESIS FACTOR-RELATED"/>
    <property type="match status" value="1"/>
</dbReference>
<sequence>MPESRSKIVVIGGGTGCPTVLRGLRHHPVDLTAIVTTMDNGGSSGRLRQEFSVPALGDIRRALVALANDEALGELSEYRFRGRTPLNGHTLGNLTLLATLLKHGGIEEAIERVGKLLGVSGTVLPVTLDCVDLCALLKDGRTLMGETSIDLRGQNSVPLEQVFLSEPASSNPRAINALNQADAIVLGPGDLYTSVIPNLLVSGIADAIQASDAKRVFVGNLVNKPGETEGYKLSDFLDEVLRYSGLVDLLDAVIVDNGYATGNSMP</sequence>
<keyword evidence="1" id="KW-0963">Cytoplasm</keyword>
<dbReference type="PANTHER" id="PTHR30135">
    <property type="entry name" value="UNCHARACTERIZED PROTEIN YVCK-RELATED"/>
    <property type="match status" value="1"/>
</dbReference>
<dbReference type="GO" id="GO:0043743">
    <property type="term" value="F:LPPG:FO 2-phospho-L-lactate transferase activity"/>
    <property type="evidence" value="ECO:0007669"/>
    <property type="project" value="InterPro"/>
</dbReference>
<accession>A0A382MYN5</accession>
<dbReference type="CDD" id="cd07187">
    <property type="entry name" value="YvcK_like"/>
    <property type="match status" value="1"/>
</dbReference>
<dbReference type="SUPFAM" id="SSF142338">
    <property type="entry name" value="CofD-like"/>
    <property type="match status" value="1"/>
</dbReference>
<evidence type="ECO:0008006" key="3">
    <source>
        <dbReference type="Google" id="ProtNLM"/>
    </source>
</evidence>
<dbReference type="EMBL" id="UINC01096742">
    <property type="protein sequence ID" value="SVC53886.1"/>
    <property type="molecule type" value="Genomic_DNA"/>
</dbReference>
<dbReference type="InterPro" id="IPR010119">
    <property type="entry name" value="Gluconeogen_factor"/>
</dbReference>
<gene>
    <name evidence="2" type="ORF">METZ01_LOCUS306740</name>
</gene>
<reference evidence="2" key="1">
    <citation type="submission" date="2018-05" db="EMBL/GenBank/DDBJ databases">
        <authorList>
            <person name="Lanie J.A."/>
            <person name="Ng W.-L."/>
            <person name="Kazmierczak K.M."/>
            <person name="Andrzejewski T.M."/>
            <person name="Davidsen T.M."/>
            <person name="Wayne K.J."/>
            <person name="Tettelin H."/>
            <person name="Glass J.I."/>
            <person name="Rusch D."/>
            <person name="Podicherti R."/>
            <person name="Tsui H.-C.T."/>
            <person name="Winkler M.E."/>
        </authorList>
    </citation>
    <scope>NUCLEOTIDE SEQUENCE</scope>
</reference>
<proteinExistence type="predicted"/>
<feature type="non-terminal residue" evidence="2">
    <location>
        <position position="266"/>
    </location>
</feature>
<evidence type="ECO:0000256" key="1">
    <source>
        <dbReference type="ARBA" id="ARBA00022490"/>
    </source>
</evidence>
<protein>
    <recommendedName>
        <fullName evidence="3">YvcK family protein</fullName>
    </recommendedName>
</protein>